<evidence type="ECO:0000313" key="3">
    <source>
        <dbReference type="EMBL" id="GAA5152438.1"/>
    </source>
</evidence>
<evidence type="ECO:0000256" key="1">
    <source>
        <dbReference type="ARBA" id="ARBA00022679"/>
    </source>
</evidence>
<dbReference type="EMBL" id="BAABKG010000004">
    <property type="protein sequence ID" value="GAA5152438.1"/>
    <property type="molecule type" value="Genomic_DNA"/>
</dbReference>
<reference evidence="4" key="1">
    <citation type="journal article" date="2019" name="Int. J. Syst. Evol. Microbiol.">
        <title>The Global Catalogue of Microorganisms (GCM) 10K type strain sequencing project: providing services to taxonomists for standard genome sequencing and annotation.</title>
        <authorList>
            <consortium name="The Broad Institute Genomics Platform"/>
            <consortium name="The Broad Institute Genome Sequencing Center for Infectious Disease"/>
            <person name="Wu L."/>
            <person name="Ma J."/>
        </authorList>
    </citation>
    <scope>NUCLEOTIDE SEQUENCE [LARGE SCALE GENOMIC DNA]</scope>
    <source>
        <strain evidence="4">JCM 18459</strain>
    </source>
</reference>
<proteinExistence type="predicted"/>
<dbReference type="RefSeq" id="WP_345460923.1">
    <property type="nucleotide sequence ID" value="NZ_BAABKG010000004.1"/>
</dbReference>
<dbReference type="SUPFAM" id="SSF55729">
    <property type="entry name" value="Acyl-CoA N-acyltransferases (Nat)"/>
    <property type="match status" value="1"/>
</dbReference>
<dbReference type="InterPro" id="IPR050769">
    <property type="entry name" value="NAT_camello-type"/>
</dbReference>
<evidence type="ECO:0000259" key="2">
    <source>
        <dbReference type="PROSITE" id="PS51186"/>
    </source>
</evidence>
<dbReference type="Pfam" id="PF00583">
    <property type="entry name" value="Acetyltransf_1"/>
    <property type="match status" value="1"/>
</dbReference>
<dbReference type="PANTHER" id="PTHR13947">
    <property type="entry name" value="GNAT FAMILY N-ACETYLTRANSFERASE"/>
    <property type="match status" value="1"/>
</dbReference>
<organism evidence="3 4">
    <name type="scientific">Nocardioides marinquilinus</name>
    <dbReference type="NCBI Taxonomy" id="1210400"/>
    <lineage>
        <taxon>Bacteria</taxon>
        <taxon>Bacillati</taxon>
        <taxon>Actinomycetota</taxon>
        <taxon>Actinomycetes</taxon>
        <taxon>Propionibacteriales</taxon>
        <taxon>Nocardioidaceae</taxon>
        <taxon>Nocardioides</taxon>
    </lineage>
</organism>
<protein>
    <submittedName>
        <fullName evidence="3">GNAT family N-acetyltransferase</fullName>
    </submittedName>
</protein>
<dbReference type="CDD" id="cd04301">
    <property type="entry name" value="NAT_SF"/>
    <property type="match status" value="1"/>
</dbReference>
<evidence type="ECO:0000313" key="4">
    <source>
        <dbReference type="Proteomes" id="UP001500221"/>
    </source>
</evidence>
<gene>
    <name evidence="3" type="ORF">GCM10023340_32750</name>
</gene>
<sequence length="159" mass="18079">MRLRRLEDADHDAVRRILLAAYADHLAVEADYRSELTDVARRDREAEVWVAEDDDGAVVGTVTVCPPDSPWREIARQGEGEFRMLAVDPARQGEGLGRALTRLVVDELDRRGDRAVVLSSTDTMHTAHRLYESLGFVREPERDWKPNPEVSLLAYRKDL</sequence>
<dbReference type="InterPro" id="IPR000182">
    <property type="entry name" value="GNAT_dom"/>
</dbReference>
<accession>A0ABP9PUY8</accession>
<keyword evidence="1" id="KW-0808">Transferase</keyword>
<dbReference type="PANTHER" id="PTHR13947:SF37">
    <property type="entry name" value="LD18367P"/>
    <property type="match status" value="1"/>
</dbReference>
<dbReference type="Gene3D" id="3.40.630.30">
    <property type="match status" value="1"/>
</dbReference>
<name>A0ABP9PUY8_9ACTN</name>
<keyword evidence="4" id="KW-1185">Reference proteome</keyword>
<dbReference type="InterPro" id="IPR016181">
    <property type="entry name" value="Acyl_CoA_acyltransferase"/>
</dbReference>
<feature type="domain" description="N-acetyltransferase" evidence="2">
    <location>
        <begin position="1"/>
        <end position="159"/>
    </location>
</feature>
<dbReference type="PROSITE" id="PS51186">
    <property type="entry name" value="GNAT"/>
    <property type="match status" value="1"/>
</dbReference>
<comment type="caution">
    <text evidence="3">The sequence shown here is derived from an EMBL/GenBank/DDBJ whole genome shotgun (WGS) entry which is preliminary data.</text>
</comment>
<dbReference type="Proteomes" id="UP001500221">
    <property type="component" value="Unassembled WGS sequence"/>
</dbReference>